<dbReference type="Proteomes" id="UP000044071">
    <property type="component" value="Unassembled WGS sequence"/>
</dbReference>
<organism evidence="1 2">
    <name type="scientific">Legionella massiliensis</name>
    <dbReference type="NCBI Taxonomy" id="1034943"/>
    <lineage>
        <taxon>Bacteria</taxon>
        <taxon>Pseudomonadati</taxon>
        <taxon>Pseudomonadota</taxon>
        <taxon>Gammaproteobacteria</taxon>
        <taxon>Legionellales</taxon>
        <taxon>Legionellaceae</taxon>
        <taxon>Legionella</taxon>
    </lineage>
</organism>
<name>A0A078L090_9GAMM</name>
<reference evidence="1 2" key="1">
    <citation type="submission" date="2014-06" db="EMBL/GenBank/DDBJ databases">
        <authorList>
            <person name="Urmite Genomes Urmite Genomes"/>
        </authorList>
    </citation>
    <scope>NUCLEOTIDE SEQUENCE [LARGE SCALE GENOMIC DNA]</scope>
</reference>
<dbReference type="EMBL" id="CCSB01000002">
    <property type="protein sequence ID" value="CDZ77413.1"/>
    <property type="molecule type" value="Genomic_DNA"/>
</dbReference>
<proteinExistence type="predicted"/>
<dbReference type="AlphaFoldDB" id="A0A078L090"/>
<evidence type="ECO:0000313" key="2">
    <source>
        <dbReference type="Proteomes" id="UP000044071"/>
    </source>
</evidence>
<keyword evidence="2" id="KW-1185">Reference proteome</keyword>
<sequence length="89" mass="9830">MTGVLFGMAYSKEIRHVERGERSPECGMVQIPELSHYVRDDGGGMTGVLFGIAYSKEIRHVERGERSPECGIVQIPEISHYVRHDGGAG</sequence>
<gene>
    <name evidence="1" type="ORF">BN59_01696</name>
</gene>
<evidence type="ECO:0000313" key="1">
    <source>
        <dbReference type="EMBL" id="CDZ77413.1"/>
    </source>
</evidence>
<protein>
    <submittedName>
        <fullName evidence="1">Uncharacterized protein</fullName>
    </submittedName>
</protein>
<dbReference type="STRING" id="1034943.BN59_01696"/>
<accession>A0A078L090</accession>